<dbReference type="InterPro" id="IPR020814">
    <property type="entry name" value="Ribosomal_S6_plastid/chlpt"/>
</dbReference>
<organism evidence="5 6">
    <name type="scientific">Acetohalobium arabaticum (strain ATCC 49924 / DSM 5501 / Z-7288)</name>
    <dbReference type="NCBI Taxonomy" id="574087"/>
    <lineage>
        <taxon>Bacteria</taxon>
        <taxon>Bacillati</taxon>
        <taxon>Bacillota</taxon>
        <taxon>Clostridia</taxon>
        <taxon>Halanaerobiales</taxon>
        <taxon>Halobacteroidaceae</taxon>
        <taxon>Acetohalobium</taxon>
    </lineage>
</organism>
<protein>
    <recommendedName>
        <fullName evidence="3 4">Small ribosomal subunit protein bS6</fullName>
    </recommendedName>
</protein>
<dbReference type="AlphaFoldDB" id="D9QUL2"/>
<keyword evidence="4 5" id="KW-0689">Ribosomal protein</keyword>
<dbReference type="GO" id="GO:0003735">
    <property type="term" value="F:structural constituent of ribosome"/>
    <property type="evidence" value="ECO:0007669"/>
    <property type="project" value="InterPro"/>
</dbReference>
<dbReference type="InterPro" id="IPR000529">
    <property type="entry name" value="Ribosomal_bS6"/>
</dbReference>
<evidence type="ECO:0000256" key="4">
    <source>
        <dbReference type="HAMAP-Rule" id="MF_00360"/>
    </source>
</evidence>
<dbReference type="HAMAP" id="MF_00360">
    <property type="entry name" value="Ribosomal_bS6"/>
    <property type="match status" value="1"/>
</dbReference>
<evidence type="ECO:0000313" key="5">
    <source>
        <dbReference type="EMBL" id="ADL13813.1"/>
    </source>
</evidence>
<keyword evidence="6" id="KW-1185">Reference proteome</keyword>
<dbReference type="OrthoDB" id="9812702at2"/>
<sequence>MRKYETMFIVNPDLEDDATEEIVEKITDTIDENKGEISNIDKWGTKNLAYELDDHKAGYYTVVNFEGESETIDELERAYRLDDNILRFIILRDEQ</sequence>
<dbReference type="HOGENOM" id="CLU_113441_5_1_9"/>
<keyword evidence="4" id="KW-0699">rRNA-binding</keyword>
<dbReference type="Gene3D" id="3.30.70.60">
    <property type="match status" value="1"/>
</dbReference>
<dbReference type="RefSeq" id="WP_013279254.1">
    <property type="nucleotide sequence ID" value="NC_014378.1"/>
</dbReference>
<dbReference type="GO" id="GO:0005840">
    <property type="term" value="C:ribosome"/>
    <property type="evidence" value="ECO:0007669"/>
    <property type="project" value="UniProtKB-KW"/>
</dbReference>
<dbReference type="EMBL" id="CP002105">
    <property type="protein sequence ID" value="ADL13813.1"/>
    <property type="molecule type" value="Genomic_DNA"/>
</dbReference>
<dbReference type="PANTHER" id="PTHR21011">
    <property type="entry name" value="MITOCHONDRIAL 28S RIBOSOMAL PROTEIN S6"/>
    <property type="match status" value="1"/>
</dbReference>
<dbReference type="InterPro" id="IPR014717">
    <property type="entry name" value="Transl_elong_EF1B/ribsomal_bS6"/>
</dbReference>
<evidence type="ECO:0000256" key="1">
    <source>
        <dbReference type="ARBA" id="ARBA00009512"/>
    </source>
</evidence>
<name>D9QUL2_ACEAZ</name>
<dbReference type="SUPFAM" id="SSF54995">
    <property type="entry name" value="Ribosomal protein S6"/>
    <property type="match status" value="1"/>
</dbReference>
<evidence type="ECO:0000313" key="6">
    <source>
        <dbReference type="Proteomes" id="UP000001661"/>
    </source>
</evidence>
<dbReference type="PANTHER" id="PTHR21011:SF1">
    <property type="entry name" value="SMALL RIBOSOMAL SUBUNIT PROTEIN BS6M"/>
    <property type="match status" value="1"/>
</dbReference>
<evidence type="ECO:0000256" key="2">
    <source>
        <dbReference type="ARBA" id="ARBA00035104"/>
    </source>
</evidence>
<dbReference type="STRING" id="574087.Acear_2332"/>
<dbReference type="InterPro" id="IPR035980">
    <property type="entry name" value="Ribosomal_bS6_sf"/>
</dbReference>
<accession>D9QUL2</accession>
<dbReference type="CDD" id="cd00473">
    <property type="entry name" value="bS6"/>
    <property type="match status" value="1"/>
</dbReference>
<evidence type="ECO:0000256" key="3">
    <source>
        <dbReference type="ARBA" id="ARBA00035294"/>
    </source>
</evidence>
<dbReference type="eggNOG" id="COG0360">
    <property type="taxonomic scope" value="Bacteria"/>
</dbReference>
<keyword evidence="4" id="KW-0694">RNA-binding</keyword>
<dbReference type="NCBIfam" id="TIGR00166">
    <property type="entry name" value="S6"/>
    <property type="match status" value="1"/>
</dbReference>
<dbReference type="Proteomes" id="UP000001661">
    <property type="component" value="Chromosome"/>
</dbReference>
<gene>
    <name evidence="4" type="primary">rpsF</name>
    <name evidence="5" type="ordered locus">Acear_2332</name>
</gene>
<dbReference type="Pfam" id="PF01250">
    <property type="entry name" value="Ribosomal_S6"/>
    <property type="match status" value="1"/>
</dbReference>
<comment type="similarity">
    <text evidence="1 4">Belongs to the bacterial ribosomal protein bS6 family.</text>
</comment>
<comment type="function">
    <text evidence="2 4">Binds together with bS18 to 16S ribosomal RNA.</text>
</comment>
<dbReference type="KEGG" id="aar:Acear_2332"/>
<dbReference type="GO" id="GO:0070181">
    <property type="term" value="F:small ribosomal subunit rRNA binding"/>
    <property type="evidence" value="ECO:0007669"/>
    <property type="project" value="TreeGrafter"/>
</dbReference>
<dbReference type="GO" id="GO:1990904">
    <property type="term" value="C:ribonucleoprotein complex"/>
    <property type="evidence" value="ECO:0007669"/>
    <property type="project" value="UniProtKB-KW"/>
</dbReference>
<keyword evidence="4" id="KW-0687">Ribonucleoprotein</keyword>
<proteinExistence type="inferred from homology"/>
<dbReference type="GO" id="GO:0005737">
    <property type="term" value="C:cytoplasm"/>
    <property type="evidence" value="ECO:0007669"/>
    <property type="project" value="UniProtKB-ARBA"/>
</dbReference>
<reference evidence="5 6" key="1">
    <citation type="journal article" date="2010" name="Stand. Genomic Sci.">
        <title>Complete genome sequence of Acetohalobium arabaticum type strain (Z-7288).</title>
        <authorList>
            <person name="Sikorski J."/>
            <person name="Lapidus A."/>
            <person name="Chertkov O."/>
            <person name="Lucas S."/>
            <person name="Copeland A."/>
            <person name="Glavina Del Rio T."/>
            <person name="Nolan M."/>
            <person name="Tice H."/>
            <person name="Cheng J.F."/>
            <person name="Han C."/>
            <person name="Brambilla E."/>
            <person name="Pitluck S."/>
            <person name="Liolios K."/>
            <person name="Ivanova N."/>
            <person name="Mavromatis K."/>
            <person name="Mikhailova N."/>
            <person name="Pati A."/>
            <person name="Bruce D."/>
            <person name="Detter C."/>
            <person name="Tapia R."/>
            <person name="Goodwin L."/>
            <person name="Chen A."/>
            <person name="Palaniappan K."/>
            <person name="Land M."/>
            <person name="Hauser L."/>
            <person name="Chang Y.J."/>
            <person name="Jeffries C.D."/>
            <person name="Rohde M."/>
            <person name="Goker M."/>
            <person name="Spring S."/>
            <person name="Woyke T."/>
            <person name="Bristow J."/>
            <person name="Eisen J.A."/>
            <person name="Markowitz V."/>
            <person name="Hugenholtz P."/>
            <person name="Kyrpides N.C."/>
            <person name="Klenk H.P."/>
        </authorList>
    </citation>
    <scope>NUCLEOTIDE SEQUENCE [LARGE SCALE GENOMIC DNA]</scope>
    <source>
        <strain evidence="6">ATCC 49924 / DSM 5501 / Z-7288</strain>
    </source>
</reference>
<dbReference type="GO" id="GO:0006412">
    <property type="term" value="P:translation"/>
    <property type="evidence" value="ECO:0007669"/>
    <property type="project" value="UniProtKB-UniRule"/>
</dbReference>